<keyword evidence="8" id="KW-0547">Nucleotide-binding</keyword>
<dbReference type="SFLD" id="SFLDF00027">
    <property type="entry name" value="p-type_atpase"/>
    <property type="match status" value="1"/>
</dbReference>
<dbReference type="STRING" id="1121335.Cst_c18500"/>
<dbReference type="Gene3D" id="3.40.1110.10">
    <property type="entry name" value="Calcium-transporting ATPase, cytoplasmic domain N"/>
    <property type="match status" value="2"/>
</dbReference>
<dbReference type="EMBL" id="CP004044">
    <property type="protein sequence ID" value="AGC68827.1"/>
    <property type="molecule type" value="Genomic_DNA"/>
</dbReference>
<dbReference type="SMART" id="SM00831">
    <property type="entry name" value="Cation_ATPase_N"/>
    <property type="match status" value="1"/>
</dbReference>
<dbReference type="InterPro" id="IPR023214">
    <property type="entry name" value="HAD_sf"/>
</dbReference>
<dbReference type="InterPro" id="IPR059000">
    <property type="entry name" value="ATPase_P-type_domA"/>
</dbReference>
<evidence type="ECO:0000256" key="4">
    <source>
        <dbReference type="ARBA" id="ARBA00022475"/>
    </source>
</evidence>
<gene>
    <name evidence="17" type="ordered locus">Cst_c18500</name>
</gene>
<feature type="transmembrane region" description="Helical" evidence="15">
    <location>
        <begin position="677"/>
        <end position="699"/>
    </location>
</feature>
<feature type="transmembrane region" description="Helical" evidence="15">
    <location>
        <begin position="292"/>
        <end position="317"/>
    </location>
</feature>
<evidence type="ECO:0000256" key="7">
    <source>
        <dbReference type="ARBA" id="ARBA00022723"/>
    </source>
</evidence>
<keyword evidence="5" id="KW-0406">Ion transport</keyword>
<dbReference type="GO" id="GO:0016887">
    <property type="term" value="F:ATP hydrolysis activity"/>
    <property type="evidence" value="ECO:0007669"/>
    <property type="project" value="InterPro"/>
</dbReference>
<dbReference type="PROSITE" id="PS00154">
    <property type="entry name" value="ATPASE_E1_E2"/>
    <property type="match status" value="1"/>
</dbReference>
<evidence type="ECO:0000256" key="11">
    <source>
        <dbReference type="ARBA" id="ARBA00022967"/>
    </source>
</evidence>
<dbReference type="RefSeq" id="WP_015359507.1">
    <property type="nucleotide sequence ID" value="NC_020134.1"/>
</dbReference>
<feature type="domain" description="Cation-transporting P-type ATPase N-terminal" evidence="16">
    <location>
        <begin position="2"/>
        <end position="75"/>
    </location>
</feature>
<dbReference type="InterPro" id="IPR006068">
    <property type="entry name" value="ATPase_P-typ_cation-transptr_C"/>
</dbReference>
<evidence type="ECO:0000256" key="9">
    <source>
        <dbReference type="ARBA" id="ARBA00022837"/>
    </source>
</evidence>
<keyword evidence="13 15" id="KW-0472">Membrane</keyword>
<feature type="transmembrane region" description="Helical" evidence="15">
    <location>
        <begin position="84"/>
        <end position="100"/>
    </location>
</feature>
<accession>L7VPU5</accession>
<evidence type="ECO:0000256" key="1">
    <source>
        <dbReference type="ARBA" id="ARBA00004651"/>
    </source>
</evidence>
<dbReference type="Pfam" id="PF00690">
    <property type="entry name" value="Cation_ATPase_N"/>
    <property type="match status" value="1"/>
</dbReference>
<evidence type="ECO:0000256" key="10">
    <source>
        <dbReference type="ARBA" id="ARBA00022840"/>
    </source>
</evidence>
<dbReference type="GO" id="GO:0046872">
    <property type="term" value="F:metal ion binding"/>
    <property type="evidence" value="ECO:0007669"/>
    <property type="project" value="UniProtKB-KW"/>
</dbReference>
<dbReference type="GO" id="GO:0005388">
    <property type="term" value="F:P-type calcium transporter activity"/>
    <property type="evidence" value="ECO:0007669"/>
    <property type="project" value="UniProtKB-EC"/>
</dbReference>
<dbReference type="KEGG" id="css:Cst_c18500"/>
<evidence type="ECO:0000256" key="8">
    <source>
        <dbReference type="ARBA" id="ARBA00022741"/>
    </source>
</evidence>
<keyword evidence="11" id="KW-1278">Translocase</keyword>
<dbReference type="SFLD" id="SFLDS00003">
    <property type="entry name" value="Haloacid_Dehalogenase"/>
    <property type="match status" value="1"/>
</dbReference>
<evidence type="ECO:0000256" key="2">
    <source>
        <dbReference type="ARBA" id="ARBA00005675"/>
    </source>
</evidence>
<dbReference type="SFLD" id="SFLDG00002">
    <property type="entry name" value="C1.7:_P-type_atpase_like"/>
    <property type="match status" value="1"/>
</dbReference>
<dbReference type="InterPro" id="IPR023298">
    <property type="entry name" value="ATPase_P-typ_TM_dom_sf"/>
</dbReference>
<dbReference type="NCBIfam" id="TIGR01517">
    <property type="entry name" value="ATPase-IIB_Ca"/>
    <property type="match status" value="1"/>
</dbReference>
<keyword evidence="10" id="KW-0067">ATP-binding</keyword>
<feature type="transmembrane region" description="Helical" evidence="15">
    <location>
        <begin position="820"/>
        <end position="841"/>
    </location>
</feature>
<name>L7VPU5_THES1</name>
<evidence type="ECO:0000259" key="16">
    <source>
        <dbReference type="SMART" id="SM00831"/>
    </source>
</evidence>
<comment type="catalytic activity">
    <reaction evidence="14">
        <text>Ca(2+)(in) + ATP + H2O = Ca(2+)(out) + ADP + phosphate + H(+)</text>
        <dbReference type="Rhea" id="RHEA:18105"/>
        <dbReference type="ChEBI" id="CHEBI:15377"/>
        <dbReference type="ChEBI" id="CHEBI:15378"/>
        <dbReference type="ChEBI" id="CHEBI:29108"/>
        <dbReference type="ChEBI" id="CHEBI:30616"/>
        <dbReference type="ChEBI" id="CHEBI:43474"/>
        <dbReference type="ChEBI" id="CHEBI:456216"/>
        <dbReference type="EC" id="7.2.2.10"/>
    </reaction>
</comment>
<keyword evidence="12 15" id="KW-1133">Transmembrane helix</keyword>
<feature type="transmembrane region" description="Helical" evidence="15">
    <location>
        <begin position="250"/>
        <end position="272"/>
    </location>
</feature>
<dbReference type="PRINTS" id="PR00119">
    <property type="entry name" value="CATATPASE"/>
</dbReference>
<feature type="transmembrane region" description="Helical" evidence="15">
    <location>
        <begin position="743"/>
        <end position="769"/>
    </location>
</feature>
<keyword evidence="5" id="KW-0813">Transport</keyword>
<evidence type="ECO:0000256" key="13">
    <source>
        <dbReference type="ARBA" id="ARBA00023136"/>
    </source>
</evidence>
<keyword evidence="9" id="KW-0106">Calcium</keyword>
<dbReference type="SUPFAM" id="SSF81653">
    <property type="entry name" value="Calcium ATPase, transduction domain A"/>
    <property type="match status" value="1"/>
</dbReference>
<keyword evidence="4" id="KW-1003">Cell membrane</keyword>
<dbReference type="KEGG" id="csd:Clst_1779"/>
<dbReference type="eggNOG" id="COG0474">
    <property type="taxonomic scope" value="Bacteria"/>
</dbReference>
<feature type="transmembrane region" description="Helical" evidence="15">
    <location>
        <begin position="51"/>
        <end position="72"/>
    </location>
</feature>
<proteinExistence type="inferred from homology"/>
<dbReference type="PRINTS" id="PR00120">
    <property type="entry name" value="HATPASE"/>
</dbReference>
<dbReference type="PANTHER" id="PTHR42861">
    <property type="entry name" value="CALCIUM-TRANSPORTING ATPASE"/>
    <property type="match status" value="1"/>
</dbReference>
<dbReference type="SUPFAM" id="SSF81665">
    <property type="entry name" value="Calcium ATPase, transmembrane domain M"/>
    <property type="match status" value="1"/>
</dbReference>
<dbReference type="Pfam" id="PF00689">
    <property type="entry name" value="Cation_ATPase_C"/>
    <property type="match status" value="1"/>
</dbReference>
<dbReference type="InterPro" id="IPR004014">
    <property type="entry name" value="ATPase_P-typ_cation-transptr_N"/>
</dbReference>
<dbReference type="InterPro" id="IPR023299">
    <property type="entry name" value="ATPase_P-typ_cyto_dom_N"/>
</dbReference>
<dbReference type="CDD" id="cd02089">
    <property type="entry name" value="P-type_ATPase_Ca_prok"/>
    <property type="match status" value="1"/>
</dbReference>
<keyword evidence="6 15" id="KW-0812">Transmembrane</keyword>
<protein>
    <recommendedName>
        <fullName evidence="3">P-type Ca(2+) transporter</fullName>
        <ecNumber evidence="3">7.2.2.10</ecNumber>
    </recommendedName>
</protein>
<dbReference type="SUPFAM" id="SSF81660">
    <property type="entry name" value="Metal cation-transporting ATPase, ATP-binding domain N"/>
    <property type="match status" value="1"/>
</dbReference>
<evidence type="ECO:0000256" key="3">
    <source>
        <dbReference type="ARBA" id="ARBA00012790"/>
    </source>
</evidence>
<dbReference type="InterPro" id="IPR008250">
    <property type="entry name" value="ATPase_P-typ_transduc_dom_A_sf"/>
</dbReference>
<dbReference type="Proteomes" id="UP000011220">
    <property type="component" value="Chromosome"/>
</dbReference>
<dbReference type="Gene3D" id="1.20.1110.10">
    <property type="entry name" value="Calcium-transporting ATPase, transmembrane domain"/>
    <property type="match status" value="2"/>
</dbReference>
<dbReference type="InterPro" id="IPR018303">
    <property type="entry name" value="ATPase_P-typ_P_site"/>
</dbReference>
<dbReference type="InterPro" id="IPR044492">
    <property type="entry name" value="P_typ_ATPase_HD_dom"/>
</dbReference>
<evidence type="ECO:0000256" key="12">
    <source>
        <dbReference type="ARBA" id="ARBA00022989"/>
    </source>
</evidence>
<evidence type="ECO:0000256" key="15">
    <source>
        <dbReference type="SAM" id="Phobius"/>
    </source>
</evidence>
<feature type="transmembrane region" description="Helical" evidence="15">
    <location>
        <begin position="856"/>
        <end position="876"/>
    </location>
</feature>
<evidence type="ECO:0000313" key="18">
    <source>
        <dbReference type="Proteomes" id="UP000011220"/>
    </source>
</evidence>
<evidence type="ECO:0000256" key="14">
    <source>
        <dbReference type="ARBA" id="ARBA00048694"/>
    </source>
</evidence>
<evidence type="ECO:0000313" key="17">
    <source>
        <dbReference type="EMBL" id="AGC68827.1"/>
    </source>
</evidence>
<keyword evidence="17" id="KW-0378">Hydrolase</keyword>
<dbReference type="InterPro" id="IPR001757">
    <property type="entry name" value="P_typ_ATPase"/>
</dbReference>
<comment type="subcellular location">
    <subcellularLocation>
        <location evidence="1">Cell membrane</location>
        <topology evidence="1">Multi-pass membrane protein</topology>
    </subcellularLocation>
</comment>
<dbReference type="Gene3D" id="2.70.150.10">
    <property type="entry name" value="Calcium-transporting ATPase, cytoplasmic transduction domain A"/>
    <property type="match status" value="1"/>
</dbReference>
<keyword evidence="7" id="KW-0479">Metal-binding</keyword>
<dbReference type="EC" id="7.2.2.10" evidence="3"/>
<dbReference type="Pfam" id="PF00122">
    <property type="entry name" value="E1-E2_ATPase"/>
    <property type="match status" value="1"/>
</dbReference>
<dbReference type="FunFam" id="2.70.150.10:FF:000016">
    <property type="entry name" value="Calcium-transporting P-type ATPase putative"/>
    <property type="match status" value="1"/>
</dbReference>
<dbReference type="AlphaFoldDB" id="L7VPU5"/>
<dbReference type="Gene3D" id="3.40.50.1000">
    <property type="entry name" value="HAD superfamily/HAD-like"/>
    <property type="match status" value="2"/>
</dbReference>
<comment type="similarity">
    <text evidence="2">Belongs to the cation transport ATPase (P-type) (TC 3.A.3) family. Type IIA subfamily.</text>
</comment>
<keyword evidence="18" id="KW-1185">Reference proteome</keyword>
<reference evidence="17 18" key="1">
    <citation type="journal article" date="2013" name="Genome Announc.">
        <title>Complete genome sequence of Clostridium stercorarium subsp. stercorarium strain DSM 8532, a thermophilic degrader of plant cell wall fibers.</title>
        <authorList>
            <person name="Poehlein A."/>
            <person name="Zverlov V.V."/>
            <person name="Daniel R."/>
            <person name="Schwarz W.H."/>
            <person name="Liebl W."/>
        </authorList>
    </citation>
    <scope>NUCLEOTIDE SEQUENCE [LARGE SCALE GENOMIC DNA]</scope>
    <source>
        <strain evidence="18">ATCC 35414 / DSM 8532 / NCIMB 11754</strain>
    </source>
</reference>
<organism evidence="17 18">
    <name type="scientific">Thermoclostridium stercorarium (strain ATCC 35414 / DSM 8532 / NCIMB 11754)</name>
    <name type="common">Clostridium stercorarium</name>
    <dbReference type="NCBI Taxonomy" id="1121335"/>
    <lineage>
        <taxon>Bacteria</taxon>
        <taxon>Bacillati</taxon>
        <taxon>Bacillota</taxon>
        <taxon>Clostridia</taxon>
        <taxon>Eubacteriales</taxon>
        <taxon>Oscillospiraceae</taxon>
        <taxon>Thermoclostridium</taxon>
    </lineage>
</organism>
<dbReference type="InterPro" id="IPR036412">
    <property type="entry name" value="HAD-like_sf"/>
</dbReference>
<dbReference type="InterPro" id="IPR006408">
    <property type="entry name" value="P-type_ATPase_IIB"/>
</dbReference>
<dbReference type="FunFam" id="3.40.50.1000:FF:000028">
    <property type="entry name" value="Calcium-transporting P-type ATPase, putative"/>
    <property type="match status" value="1"/>
</dbReference>
<dbReference type="Pfam" id="PF13246">
    <property type="entry name" value="Cation_ATPase"/>
    <property type="match status" value="1"/>
</dbReference>
<sequence length="883" mass="95519">MKHYFMEKDEVLRATGSTANGLTSSEAEQRLVKHGPNKLEESKKTTLSERILAQISDPMVLVLMAAAVISAITAKLSGESLSDVFIILFVVVLNTALGVIQESKAEAAIDALKKMAAATSKVMRDGRIVHIKSEELVVGDVVLLEAGDAVPADGRLISCVSLKVEEAALTGESVPVEKTDAVLEDSGTDIPLGDRVNMVYMGSSVVYGRGKMVVTATGMNTEMGKIANAITTAQEGETPLQKKMAQLSRILTVLVLGICVIMFGISLLRHFISPATPGTGLADTLLSSFMLAVSLAVAAVPEGLVAVITIVLSIGVTKMAKRNAIIRKLTAVETLGCTQIICTDKTGTLTQNKMTVVECSAFDEKLLASSLALCSDAELNEQGHAEGDPTQAAVVNFAKKIGLPKNELTARYPRVAEIPFDSERKLMTTLHKKPGGGFIQHTTGAPDVVISKCTKYYENGCVFPLTEEKRQFFISENKRMAAKALRVLAAAYREWETQPPLLSSEDESDLTFIGLAGMMDPVRDEVPAAIEQCRTAGIRPVMITGDHIDTATAIAMQLGIINDPSQAITGAMLDEISDEDFVNNVEHYGVYARVKPEHKSRIVNAWRSRGYVTAMTGDGVNDAPSIKNADIGIGMGITGTDVTKNVADMILADDNFATIVAAVEEGRRIYDNIRKAIQFLLSSNLSEVISIFIATIFGFTILKPAHILFINLITDSLPAIALGMEKGEADIMKRKPRDPKEGIFSGGMGFSIFYQGVMVAVLTLAAYFIGERIENGAWRIANSNDGMTMAFLTMSMAEIFHSYNMRSQYGSIFGIKKHNFYLFGSMLLSFILTAAVIYIPFLRNAFGFTHISPAEYVTALTLAILVIPVVELVKLLQRRNRKA</sequence>
<dbReference type="PATRIC" id="fig|1121335.3.peg.1841"/>
<dbReference type="SUPFAM" id="SSF56784">
    <property type="entry name" value="HAD-like"/>
    <property type="match status" value="1"/>
</dbReference>
<dbReference type="GO" id="GO:0140352">
    <property type="term" value="P:export from cell"/>
    <property type="evidence" value="ECO:0007669"/>
    <property type="project" value="UniProtKB-ARBA"/>
</dbReference>
<dbReference type="GO" id="GO:0005524">
    <property type="term" value="F:ATP binding"/>
    <property type="evidence" value="ECO:0007669"/>
    <property type="project" value="UniProtKB-KW"/>
</dbReference>
<keyword evidence="5" id="KW-0109">Calcium transport</keyword>
<dbReference type="GO" id="GO:0005886">
    <property type="term" value="C:plasma membrane"/>
    <property type="evidence" value="ECO:0007669"/>
    <property type="project" value="UniProtKB-SubCell"/>
</dbReference>
<evidence type="ECO:0000256" key="5">
    <source>
        <dbReference type="ARBA" id="ARBA00022568"/>
    </source>
</evidence>
<evidence type="ECO:0000256" key="6">
    <source>
        <dbReference type="ARBA" id="ARBA00022692"/>
    </source>
</evidence>
<dbReference type="NCBIfam" id="TIGR01494">
    <property type="entry name" value="ATPase_P-type"/>
    <property type="match status" value="3"/>
</dbReference>